<dbReference type="EMBL" id="FMAR01000001">
    <property type="protein sequence ID" value="SCB81621.1"/>
    <property type="molecule type" value="Genomic_DNA"/>
</dbReference>
<dbReference type="Pfam" id="PF03548">
    <property type="entry name" value="LolA"/>
    <property type="match status" value="1"/>
</dbReference>
<dbReference type="InterPro" id="IPR004564">
    <property type="entry name" value="OM_lipoprot_carrier_LolA-like"/>
</dbReference>
<feature type="signal peptide" evidence="2">
    <location>
        <begin position="1"/>
        <end position="19"/>
    </location>
</feature>
<protein>
    <submittedName>
        <fullName evidence="3">Outer membrane lipoprotein-sorting protein</fullName>
    </submittedName>
</protein>
<dbReference type="STRING" id="1335309.GA0116948_101393"/>
<dbReference type="RefSeq" id="WP_089708454.1">
    <property type="nucleotide sequence ID" value="NZ_FMAR01000001.1"/>
</dbReference>
<accession>A0A1C3ZGZ4</accession>
<evidence type="ECO:0000313" key="4">
    <source>
        <dbReference type="Proteomes" id="UP000242818"/>
    </source>
</evidence>
<keyword evidence="3" id="KW-0449">Lipoprotein</keyword>
<sequence length="212" mass="23904">MRKYWMIIFCCFTAGSALAQAGYKPLGEAAAVAFSQQLIVTARNTESIQSDFVQVKTLSMLSDKIVSKGKFWFKKENKVRMEYTTPSYYLLVMNGKDIKTKDSQQENKVSGKTNKLFEQVNRITVDCVQGTVLSNTDFSNRMLENGSMYLLELTPVSKGMKDLFVNISVFIDKKEGGVNKIVMQEYSGDNTVITFVHKQLNVNIPDALFAIK</sequence>
<dbReference type="PANTHER" id="PTHR35869:SF1">
    <property type="entry name" value="OUTER-MEMBRANE LIPOPROTEIN CARRIER PROTEIN"/>
    <property type="match status" value="1"/>
</dbReference>
<dbReference type="Proteomes" id="UP000242818">
    <property type="component" value="Unassembled WGS sequence"/>
</dbReference>
<organism evidence="3 4">
    <name type="scientific">Chitinophaga costaii</name>
    <dbReference type="NCBI Taxonomy" id="1335309"/>
    <lineage>
        <taxon>Bacteria</taxon>
        <taxon>Pseudomonadati</taxon>
        <taxon>Bacteroidota</taxon>
        <taxon>Chitinophagia</taxon>
        <taxon>Chitinophagales</taxon>
        <taxon>Chitinophagaceae</taxon>
        <taxon>Chitinophaga</taxon>
    </lineage>
</organism>
<dbReference type="PANTHER" id="PTHR35869">
    <property type="entry name" value="OUTER-MEMBRANE LIPOPROTEIN CARRIER PROTEIN"/>
    <property type="match status" value="1"/>
</dbReference>
<keyword evidence="1 2" id="KW-0732">Signal</keyword>
<dbReference type="OrthoDB" id="1027451at2"/>
<dbReference type="SUPFAM" id="SSF89392">
    <property type="entry name" value="Prokaryotic lipoproteins and lipoprotein localization factors"/>
    <property type="match status" value="1"/>
</dbReference>
<dbReference type="AlphaFoldDB" id="A0A1C3ZGZ4"/>
<evidence type="ECO:0000313" key="3">
    <source>
        <dbReference type="EMBL" id="SCB81621.1"/>
    </source>
</evidence>
<keyword evidence="4" id="KW-1185">Reference proteome</keyword>
<dbReference type="Gene3D" id="2.50.20.10">
    <property type="entry name" value="Lipoprotein localisation LolA/LolB/LppX"/>
    <property type="match status" value="1"/>
</dbReference>
<reference evidence="3 4" key="1">
    <citation type="submission" date="2016-08" db="EMBL/GenBank/DDBJ databases">
        <authorList>
            <person name="Seilhamer J.J."/>
        </authorList>
    </citation>
    <scope>NUCLEOTIDE SEQUENCE [LARGE SCALE GENOMIC DNA]</scope>
    <source>
        <strain evidence="3 4">A37T2</strain>
    </source>
</reference>
<evidence type="ECO:0000256" key="1">
    <source>
        <dbReference type="ARBA" id="ARBA00022729"/>
    </source>
</evidence>
<dbReference type="CDD" id="cd16325">
    <property type="entry name" value="LolA"/>
    <property type="match status" value="1"/>
</dbReference>
<proteinExistence type="predicted"/>
<name>A0A1C3ZGZ4_9BACT</name>
<dbReference type="InterPro" id="IPR029046">
    <property type="entry name" value="LolA/LolB/LppX"/>
</dbReference>
<feature type="chain" id="PRO_5008688117" evidence="2">
    <location>
        <begin position="20"/>
        <end position="212"/>
    </location>
</feature>
<evidence type="ECO:0000256" key="2">
    <source>
        <dbReference type="SAM" id="SignalP"/>
    </source>
</evidence>
<gene>
    <name evidence="3" type="ORF">GA0116948_101393</name>
</gene>